<keyword evidence="4 7" id="KW-1133">Transmembrane helix</keyword>
<dbReference type="Gene3D" id="1.20.1080.10">
    <property type="entry name" value="Glycerol uptake facilitator protein"/>
    <property type="match status" value="1"/>
</dbReference>
<evidence type="ECO:0000256" key="2">
    <source>
        <dbReference type="ARBA" id="ARBA00022448"/>
    </source>
</evidence>
<reference evidence="8 9" key="1">
    <citation type="submission" date="2020-01" db="EMBL/GenBank/DDBJ databases">
        <title>Draft genome sequence of Aspergillus lentulus IFM 60648.</title>
        <authorList>
            <person name="Takahashi H."/>
            <person name="Yaguchi T."/>
        </authorList>
    </citation>
    <scope>NUCLEOTIDE SEQUENCE [LARGE SCALE GENOMIC DNA]</scope>
    <source>
        <strain evidence="8 9">IFM 60648</strain>
    </source>
</reference>
<evidence type="ECO:0000256" key="5">
    <source>
        <dbReference type="ARBA" id="ARBA00023136"/>
    </source>
</evidence>
<keyword evidence="5 7" id="KW-0472">Membrane</keyword>
<evidence type="ECO:0000256" key="7">
    <source>
        <dbReference type="SAM" id="Phobius"/>
    </source>
</evidence>
<keyword evidence="3 6" id="KW-0812">Transmembrane</keyword>
<feature type="transmembrane region" description="Helical" evidence="7">
    <location>
        <begin position="280"/>
        <end position="301"/>
    </location>
</feature>
<feature type="transmembrane region" description="Helical" evidence="7">
    <location>
        <begin position="170"/>
        <end position="188"/>
    </location>
</feature>
<dbReference type="SUPFAM" id="SSF81338">
    <property type="entry name" value="Aquaporin-like"/>
    <property type="match status" value="1"/>
</dbReference>
<comment type="similarity">
    <text evidence="6">Belongs to the MIP/aquaporin (TC 1.A.8) family.</text>
</comment>
<keyword evidence="2 6" id="KW-0813">Transport</keyword>
<dbReference type="InterPro" id="IPR000425">
    <property type="entry name" value="MIP"/>
</dbReference>
<dbReference type="InterPro" id="IPR023271">
    <property type="entry name" value="Aquaporin-like"/>
</dbReference>
<evidence type="ECO:0000256" key="1">
    <source>
        <dbReference type="ARBA" id="ARBA00004141"/>
    </source>
</evidence>
<accession>A0ABQ1B3Z3</accession>
<dbReference type="Proteomes" id="UP000465220">
    <property type="component" value="Unassembled WGS sequence"/>
</dbReference>
<keyword evidence="9" id="KW-1185">Reference proteome</keyword>
<gene>
    <name evidence="8" type="ORF">IFM60648_10048</name>
</gene>
<evidence type="ECO:0000313" key="8">
    <source>
        <dbReference type="EMBL" id="GFF93326.1"/>
    </source>
</evidence>
<protein>
    <submittedName>
        <fullName evidence="8">Aquaporin NIP3-1</fullName>
    </submittedName>
</protein>
<comment type="caution">
    <text evidence="8">The sequence shown here is derived from an EMBL/GenBank/DDBJ whole genome shotgun (WGS) entry which is preliminary data.</text>
</comment>
<feature type="transmembrane region" description="Helical" evidence="7">
    <location>
        <begin position="78"/>
        <end position="99"/>
    </location>
</feature>
<evidence type="ECO:0000256" key="3">
    <source>
        <dbReference type="ARBA" id="ARBA00022692"/>
    </source>
</evidence>
<dbReference type="PRINTS" id="PR00783">
    <property type="entry name" value="MINTRINSICP"/>
</dbReference>
<dbReference type="Pfam" id="PF00230">
    <property type="entry name" value="MIP"/>
    <property type="match status" value="1"/>
</dbReference>
<feature type="transmembrane region" description="Helical" evidence="7">
    <location>
        <begin position="130"/>
        <end position="149"/>
    </location>
</feature>
<evidence type="ECO:0000256" key="6">
    <source>
        <dbReference type="RuleBase" id="RU000477"/>
    </source>
</evidence>
<sequence>MTAPDQYRDDFDISTNIRSLSSKPQIQPFAGRIGGNQGLVLDRHDPDNLEVLKKTPDAAPLMSFRDAYNFHGFIDLNLWRFALIECVGTMMLSFITAWMGSSPLPPPSTPPDTAGVFGTPEFLGPLFGGISNWLFLTLFIFSFSSISGSHLNPTITMATFFARLISFPRAVLYLSGQVLGGALAGWILQPAWGSEAFVVGGCYINTELVPVRQALLLEFICCLILLFLAFGVGLDPRQVQVYGAALSPWLVGLALGLVSWGSAYTRKGYNGASLNPARCFGVYVATTFPGYHWIHWVSFLWPYY</sequence>
<proteinExistence type="inferred from homology"/>
<dbReference type="InterPro" id="IPR022357">
    <property type="entry name" value="MIP_CS"/>
</dbReference>
<dbReference type="PANTHER" id="PTHR47002:SF2">
    <property type="entry name" value="AQUAPORIN AQPAE.A-LIKE"/>
    <property type="match status" value="1"/>
</dbReference>
<evidence type="ECO:0000256" key="4">
    <source>
        <dbReference type="ARBA" id="ARBA00022989"/>
    </source>
</evidence>
<name>A0ABQ1B3Z3_ASPLE</name>
<dbReference type="EMBL" id="BLKI01000114">
    <property type="protein sequence ID" value="GFF93326.1"/>
    <property type="molecule type" value="Genomic_DNA"/>
</dbReference>
<evidence type="ECO:0000313" key="9">
    <source>
        <dbReference type="Proteomes" id="UP000465220"/>
    </source>
</evidence>
<feature type="transmembrane region" description="Helical" evidence="7">
    <location>
        <begin position="214"/>
        <end position="234"/>
    </location>
</feature>
<dbReference type="PROSITE" id="PS00221">
    <property type="entry name" value="MIP"/>
    <property type="match status" value="1"/>
</dbReference>
<comment type="subcellular location">
    <subcellularLocation>
        <location evidence="1">Membrane</location>
        <topology evidence="1">Multi-pass membrane protein</topology>
    </subcellularLocation>
</comment>
<feature type="transmembrane region" description="Helical" evidence="7">
    <location>
        <begin position="241"/>
        <end position="260"/>
    </location>
</feature>
<organism evidence="8 9">
    <name type="scientific">Aspergillus lentulus</name>
    <dbReference type="NCBI Taxonomy" id="293939"/>
    <lineage>
        <taxon>Eukaryota</taxon>
        <taxon>Fungi</taxon>
        <taxon>Dikarya</taxon>
        <taxon>Ascomycota</taxon>
        <taxon>Pezizomycotina</taxon>
        <taxon>Eurotiomycetes</taxon>
        <taxon>Eurotiomycetidae</taxon>
        <taxon>Eurotiales</taxon>
        <taxon>Aspergillaceae</taxon>
        <taxon>Aspergillus</taxon>
        <taxon>Aspergillus subgen. Fumigati</taxon>
    </lineage>
</organism>
<dbReference type="PANTHER" id="PTHR47002">
    <property type="entry name" value="AQUAPORIN-LIKE"/>
    <property type="match status" value="1"/>
</dbReference>